<dbReference type="AlphaFoldDB" id="A0A3B0TR51"/>
<evidence type="ECO:0000256" key="1">
    <source>
        <dbReference type="SAM" id="Phobius"/>
    </source>
</evidence>
<evidence type="ECO:0000313" key="2">
    <source>
        <dbReference type="EMBL" id="VAW21111.1"/>
    </source>
</evidence>
<organism evidence="2">
    <name type="scientific">hydrothermal vent metagenome</name>
    <dbReference type="NCBI Taxonomy" id="652676"/>
    <lineage>
        <taxon>unclassified sequences</taxon>
        <taxon>metagenomes</taxon>
        <taxon>ecological metagenomes</taxon>
    </lineage>
</organism>
<sequence length="85" mass="9646">MNFDPAQFFSNNTEFLFRVGLVMFIFGVLLMLIDKDFNSKLEKNSFVAKLFTMRLPVKISIKTDPYGSVFAFFGITIATMALAFA</sequence>
<reference evidence="2" key="1">
    <citation type="submission" date="2018-06" db="EMBL/GenBank/DDBJ databases">
        <authorList>
            <person name="Zhirakovskaya E."/>
        </authorList>
    </citation>
    <scope>NUCLEOTIDE SEQUENCE</scope>
</reference>
<feature type="transmembrane region" description="Helical" evidence="1">
    <location>
        <begin position="15"/>
        <end position="33"/>
    </location>
</feature>
<keyword evidence="1" id="KW-0472">Membrane</keyword>
<keyword evidence="1" id="KW-0812">Transmembrane</keyword>
<feature type="transmembrane region" description="Helical" evidence="1">
    <location>
        <begin position="66"/>
        <end position="84"/>
    </location>
</feature>
<accession>A0A3B0TR51</accession>
<dbReference type="EMBL" id="UOEQ01000327">
    <property type="protein sequence ID" value="VAW21111.1"/>
    <property type="molecule type" value="Genomic_DNA"/>
</dbReference>
<keyword evidence="1" id="KW-1133">Transmembrane helix</keyword>
<proteinExistence type="predicted"/>
<gene>
    <name evidence="2" type="ORF">MNBD_ALPHA11-2072</name>
</gene>
<protein>
    <submittedName>
        <fullName evidence="2">Uncharacterized protein</fullName>
    </submittedName>
</protein>
<name>A0A3B0TR51_9ZZZZ</name>